<sequence length="81" mass="9342">MPELKVSISETTHKTLLTMAEDSGETIQSVLDRAIENYRRSLFLTRANEAFTVLRQNETLWEEEVSERQLWEQTIADGVEG</sequence>
<proteinExistence type="predicted"/>
<name>A0A480A2G5_9CYAN</name>
<evidence type="ECO:0008006" key="3">
    <source>
        <dbReference type="Google" id="ProtNLM"/>
    </source>
</evidence>
<reference evidence="2" key="1">
    <citation type="submission" date="2019-02" db="EMBL/GenBank/DDBJ databases">
        <title>Draft genome sequence of Sphaerospermopsis reniformis NIES-1949.</title>
        <authorList>
            <person name="Yamaguchi H."/>
            <person name="Suzuki S."/>
            <person name="Kawachi M."/>
        </authorList>
    </citation>
    <scope>NUCLEOTIDE SEQUENCE [LARGE SCALE GENOMIC DNA]</scope>
    <source>
        <strain evidence="2">NIES-1949</strain>
    </source>
</reference>
<keyword evidence="2" id="KW-1185">Reference proteome</keyword>
<comment type="caution">
    <text evidence="1">The sequence shown here is derived from an EMBL/GenBank/DDBJ whole genome shotgun (WGS) entry which is preliminary data.</text>
</comment>
<evidence type="ECO:0000313" key="2">
    <source>
        <dbReference type="Proteomes" id="UP000300142"/>
    </source>
</evidence>
<accession>A0A480A2G5</accession>
<protein>
    <recommendedName>
        <fullName evidence="3">Toxin-antitoxin system protein</fullName>
    </recommendedName>
</protein>
<dbReference type="EMBL" id="BJCE01000104">
    <property type="protein sequence ID" value="GCL37903.1"/>
    <property type="molecule type" value="Genomic_DNA"/>
</dbReference>
<dbReference type="AlphaFoldDB" id="A0A480A2G5"/>
<gene>
    <name evidence="1" type="ORF">SR1949_30150</name>
</gene>
<organism evidence="1 2">
    <name type="scientific">Sphaerospermopsis reniformis</name>
    <dbReference type="NCBI Taxonomy" id="531300"/>
    <lineage>
        <taxon>Bacteria</taxon>
        <taxon>Bacillati</taxon>
        <taxon>Cyanobacteriota</taxon>
        <taxon>Cyanophyceae</taxon>
        <taxon>Nostocales</taxon>
        <taxon>Aphanizomenonaceae</taxon>
        <taxon>Sphaerospermopsis</taxon>
    </lineage>
</organism>
<evidence type="ECO:0000313" key="1">
    <source>
        <dbReference type="EMBL" id="GCL37903.1"/>
    </source>
</evidence>
<dbReference type="RefSeq" id="WP_137667946.1">
    <property type="nucleotide sequence ID" value="NZ_BJCE01000104.1"/>
</dbReference>
<dbReference type="Proteomes" id="UP000300142">
    <property type="component" value="Unassembled WGS sequence"/>
</dbReference>